<comment type="subcellular location">
    <subcellularLocation>
        <location evidence="1">Secreted</location>
    </subcellularLocation>
</comment>
<dbReference type="GeneID" id="109475308"/>
<evidence type="ECO:0000256" key="2">
    <source>
        <dbReference type="ARBA" id="ARBA00010701"/>
    </source>
</evidence>
<evidence type="ECO:0000259" key="6">
    <source>
        <dbReference type="Pfam" id="PF00151"/>
    </source>
</evidence>
<dbReference type="PRINTS" id="PR00821">
    <property type="entry name" value="TAGLIPASE"/>
</dbReference>
<dbReference type="Pfam" id="PF00151">
    <property type="entry name" value="Lipase"/>
    <property type="match status" value="1"/>
</dbReference>
<dbReference type="GO" id="GO:0016298">
    <property type="term" value="F:lipase activity"/>
    <property type="evidence" value="ECO:0007669"/>
    <property type="project" value="InterPro"/>
</dbReference>
<evidence type="ECO:0000313" key="7">
    <source>
        <dbReference type="Proteomes" id="UP000515135"/>
    </source>
</evidence>
<feature type="domain" description="Lipase" evidence="6">
    <location>
        <begin position="35"/>
        <end position="329"/>
    </location>
</feature>
<dbReference type="OrthoDB" id="199913at2759"/>
<dbReference type="CDD" id="cd00707">
    <property type="entry name" value="Pancreat_lipase_like"/>
    <property type="match status" value="1"/>
</dbReference>
<evidence type="ECO:0000256" key="3">
    <source>
        <dbReference type="ARBA" id="ARBA00022525"/>
    </source>
</evidence>
<dbReference type="SUPFAM" id="SSF53474">
    <property type="entry name" value="alpha/beta-Hydrolases"/>
    <property type="match status" value="1"/>
</dbReference>
<feature type="chain" id="PRO_5028415380" evidence="5">
    <location>
        <begin position="17"/>
        <end position="458"/>
    </location>
</feature>
<protein>
    <submittedName>
        <fullName evidence="8">Pancreatic triacylglycerol lipase-like isoform X1</fullName>
    </submittedName>
</protein>
<dbReference type="RefSeq" id="XP_019631482.1">
    <property type="nucleotide sequence ID" value="XM_019775923.1"/>
</dbReference>
<dbReference type="PANTHER" id="PTHR11610">
    <property type="entry name" value="LIPASE"/>
    <property type="match status" value="1"/>
</dbReference>
<dbReference type="GO" id="GO:0005615">
    <property type="term" value="C:extracellular space"/>
    <property type="evidence" value="ECO:0007669"/>
    <property type="project" value="TreeGrafter"/>
</dbReference>
<proteinExistence type="inferred from homology"/>
<dbReference type="KEGG" id="bbel:109475308"/>
<name>A0A6P4ZK77_BRABE</name>
<dbReference type="InterPro" id="IPR033906">
    <property type="entry name" value="Lipase_N"/>
</dbReference>
<keyword evidence="3" id="KW-0964">Secreted</keyword>
<dbReference type="InterPro" id="IPR000734">
    <property type="entry name" value="TAG_lipase"/>
</dbReference>
<feature type="signal peptide" evidence="5">
    <location>
        <begin position="1"/>
        <end position="16"/>
    </location>
</feature>
<evidence type="ECO:0000313" key="8">
    <source>
        <dbReference type="RefSeq" id="XP_019631482.1"/>
    </source>
</evidence>
<gene>
    <name evidence="8" type="primary">LOC109475308</name>
</gene>
<dbReference type="AlphaFoldDB" id="A0A6P4ZK77"/>
<dbReference type="InterPro" id="IPR029058">
    <property type="entry name" value="AB_hydrolase_fold"/>
</dbReference>
<evidence type="ECO:0000256" key="4">
    <source>
        <dbReference type="RuleBase" id="RU004262"/>
    </source>
</evidence>
<accession>A0A6P4ZK77</accession>
<dbReference type="InterPro" id="IPR013818">
    <property type="entry name" value="Lipase"/>
</dbReference>
<keyword evidence="5" id="KW-0732">Signal</keyword>
<reference evidence="8" key="1">
    <citation type="submission" date="2025-08" db="UniProtKB">
        <authorList>
            <consortium name="RefSeq"/>
        </authorList>
    </citation>
    <scope>IDENTIFICATION</scope>
    <source>
        <tissue evidence="8">Gonad</tissue>
    </source>
</reference>
<dbReference type="Proteomes" id="UP000515135">
    <property type="component" value="Unplaced"/>
</dbReference>
<evidence type="ECO:0000256" key="1">
    <source>
        <dbReference type="ARBA" id="ARBA00004613"/>
    </source>
</evidence>
<sequence>MLSLAAVLIFLSASLAEQQPDVFTICGKLSSSQCRVLKRRFVSSTPVAVKYYLHTRQNKETPIVLEGKNPDLSGTPFRSNRPTKFIIHGFNSQGDVQWIVDIANELLIAEDLNVFGVDWQKGASPLGGINYFKAKKNCRKVGQTVGNFVRQLGQPGSMIHIIGHSLGAHAAGFAGKTTQSAGFTIARISGLDPAGPLFKISRPTKRLDKGDATFVDVIHTDAHWYGKRKPLGHVDFYPNEGWNQPGCGDFPVDQLTACSHGRAYEFYNESINSACQFLAYRCPDWYTFIVNREQCDYCDHSGLNGACSVMGYHSINYPDSQGSMYLVTKHLPPPHCVSETSRQQSTTQCLQSLGPDMRQQIWDHVDSIADMKEMGNLEDFCSLYSEMGTVVLNITAPMPNCGLEDIPVILEYIGDGKYDSVVAWAEDDCTGSSNGAFTLPSAMLLIALQLIVAVLGNA</sequence>
<dbReference type="Gene3D" id="3.40.50.1820">
    <property type="entry name" value="alpha/beta hydrolase"/>
    <property type="match status" value="1"/>
</dbReference>
<dbReference type="PANTHER" id="PTHR11610:SF178">
    <property type="entry name" value="LIPASE MEMBER H-A-LIKE PROTEIN"/>
    <property type="match status" value="1"/>
</dbReference>
<organism evidence="7 8">
    <name type="scientific">Branchiostoma belcheri</name>
    <name type="common">Amphioxus</name>
    <dbReference type="NCBI Taxonomy" id="7741"/>
    <lineage>
        <taxon>Eukaryota</taxon>
        <taxon>Metazoa</taxon>
        <taxon>Chordata</taxon>
        <taxon>Cephalochordata</taxon>
        <taxon>Leptocardii</taxon>
        <taxon>Amphioxiformes</taxon>
        <taxon>Branchiostomatidae</taxon>
        <taxon>Branchiostoma</taxon>
    </lineage>
</organism>
<keyword evidence="7" id="KW-1185">Reference proteome</keyword>
<dbReference type="GO" id="GO:0016042">
    <property type="term" value="P:lipid catabolic process"/>
    <property type="evidence" value="ECO:0007669"/>
    <property type="project" value="TreeGrafter"/>
</dbReference>
<evidence type="ECO:0000256" key="5">
    <source>
        <dbReference type="SAM" id="SignalP"/>
    </source>
</evidence>
<comment type="similarity">
    <text evidence="2 4">Belongs to the AB hydrolase superfamily. Lipase family.</text>
</comment>